<name>A0A2J6TMX5_9HELO</name>
<sequence length="64" mass="7729">ITYKARKQIYIIVWVSFWGKGKRYSLFILFRDFESAKFGYTANSYIKVLENRLLDSYYNGLIFI</sequence>
<dbReference type="AlphaFoldDB" id="A0A2J6TMX5"/>
<evidence type="ECO:0000313" key="1">
    <source>
        <dbReference type="EMBL" id="PMD64308.1"/>
    </source>
</evidence>
<accession>A0A2J6TMX5</accession>
<organism evidence="1 2">
    <name type="scientific">Hyaloscypha bicolor E</name>
    <dbReference type="NCBI Taxonomy" id="1095630"/>
    <lineage>
        <taxon>Eukaryota</taxon>
        <taxon>Fungi</taxon>
        <taxon>Dikarya</taxon>
        <taxon>Ascomycota</taxon>
        <taxon>Pezizomycotina</taxon>
        <taxon>Leotiomycetes</taxon>
        <taxon>Helotiales</taxon>
        <taxon>Hyaloscyphaceae</taxon>
        <taxon>Hyaloscypha</taxon>
        <taxon>Hyaloscypha bicolor</taxon>
    </lineage>
</organism>
<reference evidence="1 2" key="1">
    <citation type="submission" date="2016-04" db="EMBL/GenBank/DDBJ databases">
        <title>A degradative enzymes factory behind the ericoid mycorrhizal symbiosis.</title>
        <authorList>
            <consortium name="DOE Joint Genome Institute"/>
            <person name="Martino E."/>
            <person name="Morin E."/>
            <person name="Grelet G."/>
            <person name="Kuo A."/>
            <person name="Kohler A."/>
            <person name="Daghino S."/>
            <person name="Barry K."/>
            <person name="Choi C."/>
            <person name="Cichocki N."/>
            <person name="Clum A."/>
            <person name="Copeland A."/>
            <person name="Hainaut M."/>
            <person name="Haridas S."/>
            <person name="Labutti K."/>
            <person name="Lindquist E."/>
            <person name="Lipzen A."/>
            <person name="Khouja H.-R."/>
            <person name="Murat C."/>
            <person name="Ohm R."/>
            <person name="Olson A."/>
            <person name="Spatafora J."/>
            <person name="Veneault-Fourrey C."/>
            <person name="Henrissat B."/>
            <person name="Grigoriev I."/>
            <person name="Martin F."/>
            <person name="Perotto S."/>
        </authorList>
    </citation>
    <scope>NUCLEOTIDE SEQUENCE [LARGE SCALE GENOMIC DNA]</scope>
    <source>
        <strain evidence="1 2">E</strain>
    </source>
</reference>
<dbReference type="GeneID" id="36582187"/>
<evidence type="ECO:0000313" key="2">
    <source>
        <dbReference type="Proteomes" id="UP000235371"/>
    </source>
</evidence>
<dbReference type="EMBL" id="KZ613767">
    <property type="protein sequence ID" value="PMD64308.1"/>
    <property type="molecule type" value="Genomic_DNA"/>
</dbReference>
<feature type="non-terminal residue" evidence="1">
    <location>
        <position position="1"/>
    </location>
</feature>
<dbReference type="OrthoDB" id="3556043at2759"/>
<dbReference type="Proteomes" id="UP000235371">
    <property type="component" value="Unassembled WGS sequence"/>
</dbReference>
<keyword evidence="2" id="KW-1185">Reference proteome</keyword>
<dbReference type="RefSeq" id="XP_024741212.1">
    <property type="nucleotide sequence ID" value="XM_024874107.1"/>
</dbReference>
<gene>
    <name evidence="1" type="ORF">K444DRAFT_521207</name>
</gene>
<dbReference type="STRING" id="1095630.A0A2J6TMX5"/>
<proteinExistence type="predicted"/>
<protein>
    <submittedName>
        <fullName evidence="1">Uncharacterized protein</fullName>
    </submittedName>
</protein>
<dbReference type="InParanoid" id="A0A2J6TMX5"/>